<feature type="compositionally biased region" description="Polar residues" evidence="1">
    <location>
        <begin position="102"/>
        <end position="118"/>
    </location>
</feature>
<dbReference type="Pfam" id="PF26118">
    <property type="entry name" value="DUF8035"/>
    <property type="match status" value="1"/>
</dbReference>
<evidence type="ECO:0000313" key="5">
    <source>
        <dbReference type="Proteomes" id="UP000018144"/>
    </source>
</evidence>
<evidence type="ECO:0000259" key="3">
    <source>
        <dbReference type="Pfam" id="PF26118"/>
    </source>
</evidence>
<reference evidence="4 5" key="1">
    <citation type="journal article" date="2013" name="PLoS Genet.">
        <title>The genome and development-dependent transcriptomes of Pyronema confluens: a window into fungal evolution.</title>
        <authorList>
            <person name="Traeger S."/>
            <person name="Altegoer F."/>
            <person name="Freitag M."/>
            <person name="Gabaldon T."/>
            <person name="Kempken F."/>
            <person name="Kumar A."/>
            <person name="Marcet-Houben M."/>
            <person name="Poggeler S."/>
            <person name="Stajich J.E."/>
            <person name="Nowrousian M."/>
        </authorList>
    </citation>
    <scope>NUCLEOTIDE SEQUENCE [LARGE SCALE GENOMIC DNA]</scope>
    <source>
        <strain evidence="5">CBS 100304</strain>
        <tissue evidence="4">Vegetative mycelium</tissue>
    </source>
</reference>
<keyword evidence="2" id="KW-1133">Transmembrane helix</keyword>
<keyword evidence="2" id="KW-0812">Transmembrane</keyword>
<feature type="domain" description="DUF8035" evidence="3">
    <location>
        <begin position="414"/>
        <end position="461"/>
    </location>
</feature>
<feature type="transmembrane region" description="Helical" evidence="2">
    <location>
        <begin position="1265"/>
        <end position="1289"/>
    </location>
</feature>
<organism evidence="4 5">
    <name type="scientific">Pyronema omphalodes (strain CBS 100304)</name>
    <name type="common">Pyronema confluens</name>
    <dbReference type="NCBI Taxonomy" id="1076935"/>
    <lineage>
        <taxon>Eukaryota</taxon>
        <taxon>Fungi</taxon>
        <taxon>Dikarya</taxon>
        <taxon>Ascomycota</taxon>
        <taxon>Pezizomycotina</taxon>
        <taxon>Pezizomycetes</taxon>
        <taxon>Pezizales</taxon>
        <taxon>Pyronemataceae</taxon>
        <taxon>Pyronema</taxon>
    </lineage>
</organism>
<evidence type="ECO:0000256" key="1">
    <source>
        <dbReference type="SAM" id="MobiDB-lite"/>
    </source>
</evidence>
<keyword evidence="2" id="KW-0472">Membrane</keyword>
<feature type="region of interest" description="Disordered" evidence="1">
    <location>
        <begin position="1"/>
        <end position="142"/>
    </location>
</feature>
<protein>
    <recommendedName>
        <fullName evidence="3">DUF8035 domain-containing protein</fullName>
    </recommendedName>
</protein>
<dbReference type="OrthoDB" id="5431154at2759"/>
<proteinExistence type="predicted"/>
<feature type="compositionally biased region" description="Polar residues" evidence="1">
    <location>
        <begin position="276"/>
        <end position="293"/>
    </location>
</feature>
<evidence type="ECO:0000313" key="4">
    <source>
        <dbReference type="EMBL" id="CCX32873.1"/>
    </source>
</evidence>
<accession>U4LLS3</accession>
<feature type="transmembrane region" description="Helical" evidence="2">
    <location>
        <begin position="1237"/>
        <end position="1258"/>
    </location>
</feature>
<sequence>MFARVPSASYPQFQAEAPRNRQTYFEDFITASDDEDNGDEPTGADDDTSPLSRDASRKSVHSYRLKAPVEFNATRNGMNGSIRARQASQRYQRGSDGASDLRASSSGEPSDPTESASDMSDGGRQLRKRRVRSKGKNDGCNHFRLPNDTTACECCLHRCDDHAVRLNSSPKGLDTLLYKLTNMIETGALSSPVRNPDMITAADMQSSGPSNPSRKQTAELEELRTAELRRLHALEDSIQQQQLFELQRLRKIEDDYIKELQGEVARFRAAEKQRSSETTSGNHSHHAPSNSQVIGEPGPMINTATMPEVPNFQYIETAPSPIHPSDEYGHYEPRRLNSVRREGAVNTFYCWLTFYLLSSVSETTNYIPKILGFKPALDETGVSYTECADAFILNQGLDNAKMSILADKSFGNMITVISRLLVCEEALKERGYNYSQHTAFFLIHEELDQMTIEELVEDSAATDRPRHMKIPKNICSAGTIESVLDREGLEYIETESQFIIQGVLSMEAITTILDYSNQNLTFFESVQAFAGCQVVTHLRTDQTELLLTPRGSFDAQEVIELGLQPMSCNDEEFDTWMFCEEEPDISEIIETLKTIGLCSTDDVVSHQDGPALKTTEDLGHDLNLQNQLMNARPFTRSGPVNRFHNSFSGSVKWSPKSGGVNSMGRVMPNRPVDPKVPVFQIFPAAHNSHPGNSGLYPPSDEFAGPVEEDYGDEDEEDFRPPWAPVDLQPTNGIFTTNFAFPSPPRQMKPSSMNQPPVCSYFSPSESSAASVKNRMSGRLNDIYDVEEEQEPTTSKVLQQVVNEASNGATIGQCMADDGFEDVTNYLKASQSHAAPVEQLQPNGQESTTKDKAKLSVIVPDATQHINGEMLSPAIMPLKLKKRNTYVSNMGDDDITPTNNKAHLPELNGSTVSSTTGFGSWRKQQSNAGSRVVSAAFYESATAIGSIVDSSLASPGVPPKTPHGRPVFPVLGMSSANYQFLHQNSEKGIQVEGKRISSLPSDLGKLGSPVDLPPIRMPRVESRAKKRHVSQLLPAEKQRKAETKKLSKIADVYRPVNQPSKREPLKEDTVFVSVLVKDRTSTQLYRISLQEKESDDMDLSLRLSESYYGVRGWYKQLLFKGIADVKTVHYEMLPIPYKTQPEYFNTTLSYTPISIPTNFIPGQGAINNLLSLLKHPRNANKETKWLSWVGGLQGSRPVRKQRRSQNGPVLSTEVYEPSLETLKGVGLLFVEGWDVARIFMTLIGLVSMSIMAATALAVVKKDIETAVLVGEYGVVGAVGLVAVLVGATILDGVLEC</sequence>
<dbReference type="Proteomes" id="UP000018144">
    <property type="component" value="Unassembled WGS sequence"/>
</dbReference>
<feature type="compositionally biased region" description="Basic residues" evidence="1">
    <location>
        <begin position="125"/>
        <end position="134"/>
    </location>
</feature>
<name>U4LLS3_PYROM</name>
<dbReference type="EMBL" id="HF935907">
    <property type="protein sequence ID" value="CCX32873.1"/>
    <property type="molecule type" value="Genomic_DNA"/>
</dbReference>
<feature type="compositionally biased region" description="Acidic residues" evidence="1">
    <location>
        <begin position="32"/>
        <end position="48"/>
    </location>
</feature>
<keyword evidence="5" id="KW-1185">Reference proteome</keyword>
<dbReference type="InterPro" id="IPR058348">
    <property type="entry name" value="DUF8035"/>
</dbReference>
<gene>
    <name evidence="4" type="ORF">PCON_13724</name>
</gene>
<evidence type="ECO:0000256" key="2">
    <source>
        <dbReference type="SAM" id="Phobius"/>
    </source>
</evidence>
<feature type="region of interest" description="Disordered" evidence="1">
    <location>
        <begin position="268"/>
        <end position="299"/>
    </location>
</feature>